<dbReference type="OrthoDB" id="104167at2"/>
<dbReference type="PANTHER" id="PTHR43581:SF4">
    <property type="entry name" value="ATP_GTP PHOSPHATASE"/>
    <property type="match status" value="1"/>
</dbReference>
<dbReference type="CDD" id="cd01026">
    <property type="entry name" value="TOPRIM_OLD"/>
    <property type="match status" value="1"/>
</dbReference>
<organism evidence="3 4">
    <name type="scientific">Streptacidiphilus pinicola</name>
    <dbReference type="NCBI Taxonomy" id="2219663"/>
    <lineage>
        <taxon>Bacteria</taxon>
        <taxon>Bacillati</taxon>
        <taxon>Actinomycetota</taxon>
        <taxon>Actinomycetes</taxon>
        <taxon>Kitasatosporales</taxon>
        <taxon>Streptomycetaceae</taxon>
        <taxon>Streptacidiphilus</taxon>
    </lineage>
</organism>
<keyword evidence="4" id="KW-1185">Reference proteome</keyword>
<evidence type="ECO:0008006" key="5">
    <source>
        <dbReference type="Google" id="ProtNLM"/>
    </source>
</evidence>
<dbReference type="Pfam" id="PF20469">
    <property type="entry name" value="OLD-like_TOPRIM"/>
    <property type="match status" value="1"/>
</dbReference>
<proteinExistence type="predicted"/>
<dbReference type="InterPro" id="IPR034139">
    <property type="entry name" value="TOPRIM_OLD"/>
</dbReference>
<name>A0A2X0JZP1_9ACTN</name>
<evidence type="ECO:0000313" key="4">
    <source>
        <dbReference type="Proteomes" id="UP000248889"/>
    </source>
</evidence>
<protein>
    <recommendedName>
        <fullName evidence="5">ATP-dependent endonuclease</fullName>
    </recommendedName>
</protein>
<dbReference type="Pfam" id="PF13175">
    <property type="entry name" value="AAA_15"/>
    <property type="match status" value="1"/>
</dbReference>
<dbReference type="InterPro" id="IPR027417">
    <property type="entry name" value="P-loop_NTPase"/>
</dbReference>
<accession>A0A2X0JZP1</accession>
<dbReference type="SUPFAM" id="SSF52540">
    <property type="entry name" value="P-loop containing nucleoside triphosphate hydrolases"/>
    <property type="match status" value="1"/>
</dbReference>
<reference evidence="3 4" key="1">
    <citation type="submission" date="2018-06" db="EMBL/GenBank/DDBJ databases">
        <title>Streptacidiphilus pinicola sp. nov., isolated from pine grove soil.</title>
        <authorList>
            <person name="Roh S.G."/>
            <person name="Park S."/>
            <person name="Kim M.-K."/>
            <person name="Yun B.-R."/>
            <person name="Park J."/>
            <person name="Kim M.J."/>
            <person name="Kim Y.S."/>
            <person name="Kim S.B."/>
        </authorList>
    </citation>
    <scope>NUCLEOTIDE SEQUENCE [LARGE SCALE GENOMIC DNA]</scope>
    <source>
        <strain evidence="3 4">MMS16-CNU450</strain>
    </source>
</reference>
<dbReference type="AlphaFoldDB" id="A0A2X0JZP1"/>
<evidence type="ECO:0000259" key="2">
    <source>
        <dbReference type="Pfam" id="PF20469"/>
    </source>
</evidence>
<dbReference type="Gene3D" id="3.40.50.300">
    <property type="entry name" value="P-loop containing nucleotide triphosphate hydrolases"/>
    <property type="match status" value="1"/>
</dbReference>
<dbReference type="InterPro" id="IPR041685">
    <property type="entry name" value="AAA_GajA/Old/RecF-like"/>
</dbReference>
<evidence type="ECO:0000313" key="3">
    <source>
        <dbReference type="EMBL" id="RAG82435.1"/>
    </source>
</evidence>
<dbReference type="InterPro" id="IPR051396">
    <property type="entry name" value="Bact_Antivir_Def_Nuclease"/>
</dbReference>
<dbReference type="PANTHER" id="PTHR43581">
    <property type="entry name" value="ATP/GTP PHOSPHATASE"/>
    <property type="match status" value="1"/>
</dbReference>
<dbReference type="EMBL" id="QKYN01000114">
    <property type="protein sequence ID" value="RAG82435.1"/>
    <property type="molecule type" value="Genomic_DNA"/>
</dbReference>
<feature type="domain" description="Endonuclease GajA/Old nuclease/RecF-like AAA" evidence="1">
    <location>
        <begin position="1"/>
        <end position="397"/>
    </location>
</feature>
<feature type="domain" description="OLD protein-like TOPRIM" evidence="2">
    <location>
        <begin position="448"/>
        <end position="515"/>
    </location>
</feature>
<sequence length="696" mass="77534">MRISQLSVKNFRGIRELTLPMSSFGCIIGENNAGKSTVLQALDVFFNGPPLKPTDYYDHGASLQVEVTFSEISEGDLARLADEHRQRITQVVSDGRLVLSRVYGDSGKSSLRYLAKVPQAERFRPYAVDALVAKKSNPELRQGAVFTHPELDSVLPAKPTQKAIREAIQALVDGLPESEFVMEADKLPTGVDSSIQALLPEVIYIPAVKDLGDDLKTNEASSFGKLLSILFNQTRGQLGEMEDLFLGLHAQLNVQREADGTVRDDRLPEVRAIEDLLESHLRSGFPRASVSIEIPPPELKSVLSNARIAIDDGIRSDFKSKGDGLRRSVTFAILRTYADLRARERDQNPAAASRPYMLLFEEPELFLHPQAQRQLFESLKVFAQENYVLVSTHSSSFFSPQATGTFIKLTKDYSAMPPKAIAYPVDLSDLTLNHQFQLIRQENNDAAFFSNDVLLVEGDSDHILIPHIAKALNEKWDFQEQSIAIARVGGKGSVARYREFFERFGVRVSVLVDLDAITEGFDKLGASDETTALRQTLMKALVDLVSCSTELPRSQLKSMQGSGEIRSQWNAVREARDKFAAGTGTHDEVITAMEAFFERHEGRNQRRAQLAAATDVELRELKTQLLEQLRTERIYVLERGAIESYYPAGTQNDKPAQAQHFCDQYPDGDAIRALLNEGTPTESCEFDLIFASLFST</sequence>
<gene>
    <name evidence="3" type="ORF">DN069_27600</name>
</gene>
<evidence type="ECO:0000259" key="1">
    <source>
        <dbReference type="Pfam" id="PF13175"/>
    </source>
</evidence>
<comment type="caution">
    <text evidence="3">The sequence shown here is derived from an EMBL/GenBank/DDBJ whole genome shotgun (WGS) entry which is preliminary data.</text>
</comment>
<dbReference type="Proteomes" id="UP000248889">
    <property type="component" value="Unassembled WGS sequence"/>
</dbReference>